<keyword evidence="3" id="KW-1185">Reference proteome</keyword>
<accession>A0A919JJ59</accession>
<dbReference type="SUPFAM" id="SSF54427">
    <property type="entry name" value="NTF2-like"/>
    <property type="match status" value="1"/>
</dbReference>
<sequence length="111" mass="11983">MQANLLEVFNERDGERRRAAMARTYASDVRFSDPDEAVVGHAAIDTKAQKILDEAPGFVFSPGGPIRVVGDLGFLEWGFGPEGQPPVVRGADVVLVADGLITSVYTMLFTD</sequence>
<dbReference type="AlphaFoldDB" id="A0A919JJ59"/>
<comment type="caution">
    <text evidence="2">The sequence shown here is derived from an EMBL/GenBank/DDBJ whole genome shotgun (WGS) entry which is preliminary data.</text>
</comment>
<organism evidence="2 3">
    <name type="scientific">Actinoplanes nipponensis</name>
    <dbReference type="NCBI Taxonomy" id="135950"/>
    <lineage>
        <taxon>Bacteria</taxon>
        <taxon>Bacillati</taxon>
        <taxon>Actinomycetota</taxon>
        <taxon>Actinomycetes</taxon>
        <taxon>Micromonosporales</taxon>
        <taxon>Micromonosporaceae</taxon>
        <taxon>Actinoplanes</taxon>
    </lineage>
</organism>
<feature type="domain" description="SnoaL-like" evidence="1">
    <location>
        <begin position="6"/>
        <end position="103"/>
    </location>
</feature>
<name>A0A919JJ59_9ACTN</name>
<reference evidence="2" key="1">
    <citation type="submission" date="2021-01" db="EMBL/GenBank/DDBJ databases">
        <title>Whole genome shotgun sequence of Actinoplanes nipponensis NBRC 14063.</title>
        <authorList>
            <person name="Komaki H."/>
            <person name="Tamura T."/>
        </authorList>
    </citation>
    <scope>NUCLEOTIDE SEQUENCE</scope>
    <source>
        <strain evidence="2">NBRC 14063</strain>
    </source>
</reference>
<dbReference type="EMBL" id="BOMQ01000017">
    <property type="protein sequence ID" value="GIE47754.1"/>
    <property type="molecule type" value="Genomic_DNA"/>
</dbReference>
<evidence type="ECO:0000313" key="2">
    <source>
        <dbReference type="EMBL" id="GIE47754.1"/>
    </source>
</evidence>
<dbReference type="Pfam" id="PF12680">
    <property type="entry name" value="SnoaL_2"/>
    <property type="match status" value="1"/>
</dbReference>
<proteinExistence type="predicted"/>
<dbReference type="InterPro" id="IPR032710">
    <property type="entry name" value="NTF2-like_dom_sf"/>
</dbReference>
<protein>
    <recommendedName>
        <fullName evidence="1">SnoaL-like domain-containing protein</fullName>
    </recommendedName>
</protein>
<gene>
    <name evidence="2" type="ORF">Ani05nite_12880</name>
</gene>
<dbReference type="Proteomes" id="UP000647172">
    <property type="component" value="Unassembled WGS sequence"/>
</dbReference>
<dbReference type="InterPro" id="IPR037401">
    <property type="entry name" value="SnoaL-like"/>
</dbReference>
<evidence type="ECO:0000313" key="3">
    <source>
        <dbReference type="Proteomes" id="UP000647172"/>
    </source>
</evidence>
<evidence type="ECO:0000259" key="1">
    <source>
        <dbReference type="Pfam" id="PF12680"/>
    </source>
</evidence>
<dbReference type="Gene3D" id="3.10.450.50">
    <property type="match status" value="1"/>
</dbReference>